<comment type="function">
    <text evidence="2">DNA polymerase III is a complex, multichain enzyme responsible for most of the replicative synthesis in bacteria. The epsilon subunit contain the editing function and is a proofreading 3'-5' exonuclease.</text>
</comment>
<dbReference type="STRING" id="588602.SAMN04487991_3215"/>
<keyword evidence="5" id="KW-0812">Transmembrane</keyword>
<dbReference type="GO" id="GO:0045004">
    <property type="term" value="P:DNA replication proofreading"/>
    <property type="evidence" value="ECO:0007669"/>
    <property type="project" value="TreeGrafter"/>
</dbReference>
<dbReference type="Proteomes" id="UP000199630">
    <property type="component" value="Unassembled WGS sequence"/>
</dbReference>
<accession>A0A1I3UV75</accession>
<dbReference type="SUPFAM" id="SSF53098">
    <property type="entry name" value="Ribonuclease H-like"/>
    <property type="match status" value="1"/>
</dbReference>
<dbReference type="InterPro" id="IPR013520">
    <property type="entry name" value="Ribonucl_H"/>
</dbReference>
<dbReference type="RefSeq" id="WP_090061714.1">
    <property type="nucleotide sequence ID" value="NZ_FORH01000006.1"/>
</dbReference>
<dbReference type="SMART" id="SM00479">
    <property type="entry name" value="EXOIII"/>
    <property type="match status" value="1"/>
</dbReference>
<feature type="domain" description="Exonuclease" evidence="6">
    <location>
        <begin position="503"/>
        <end position="673"/>
    </location>
</feature>
<gene>
    <name evidence="7" type="ORF">SAMN04487991_3215</name>
</gene>
<dbReference type="FunFam" id="3.30.420.10:FF:000045">
    <property type="entry name" value="3'-5' exonuclease DinG"/>
    <property type="match status" value="1"/>
</dbReference>
<dbReference type="InterPro" id="IPR012337">
    <property type="entry name" value="RNaseH-like_sf"/>
</dbReference>
<comment type="subunit">
    <text evidence="3">DNA polymerase III contains a core (composed of alpha, epsilon and theta chains) that associates with a tau subunit. This core dimerizes to form the POLIII' complex. PolIII' associates with the gamma complex (composed of gamma, delta, delta', psi and chi chains) and with the beta chain to form the complete DNA polymerase III complex.</text>
</comment>
<keyword evidence="5" id="KW-0472">Membrane</keyword>
<proteinExistence type="predicted"/>
<dbReference type="GO" id="GO:0005829">
    <property type="term" value="C:cytosol"/>
    <property type="evidence" value="ECO:0007669"/>
    <property type="project" value="TreeGrafter"/>
</dbReference>
<evidence type="ECO:0000256" key="5">
    <source>
        <dbReference type="SAM" id="Phobius"/>
    </source>
</evidence>
<sequence length="702" mass="76479">MKVEHWSLRLRVFLFFAFLAAAAIGAVVTGLWLGFGRLNVPEAADGFVFAGAIAGFVILGVVTWIWLMFDENVAKPIQKLSGGMLARAHADVDEALNEKTARYLGDLAPAARAVTENLTATRNKLAETVAQETTRLLEEKERLAALAAEMPHGMVLLSGLHKIAFYNGAAGDLLNADHAPGLDHSIFDFLRSRPILSAYHRLCTGEGGDGHVLPLTVATVHGGAVLSARMRLMHAPNEGDANPPYVLTLDDVTADLATHAEREKLLSRLFARLRPSIASVQTTLAARAIDEALRSDPRLDRALISEMEKLTEDVLVLDAEYEATKADWWPMAQVRSAELSDALTAQLAADDIPLASDAPEPMALTIDAVQIITLLAHVARNLTREGGRALSFLVTREESGGAMLALGWSGDPLSVDTLESWLTEPLDVGLVDMSGRDILDAHGTEIWPEFGRGSRAVLKLPIREARRLRRTLGDGRRAVTYDFDLLSRTPSKELMETPLAELSYVVFDTETTGLLPSQGDEICQIAALRLVNGKVIENESIDQLVNPGRNIPASSTEVHHITNEMVKHAPKIDVAGRQLHSFARGAVLVAHNAPFDLEFLRRHEADIGEKFTNPVLDTVLLSAIVFGQSEEHTLDAISDRLGIRIPPEARHTAMGDTIATAEVFIKLVRMAGEKGIVTFGDALTEMRKHKRLLQDANQDEPA</sequence>
<dbReference type="InterPro" id="IPR036397">
    <property type="entry name" value="RNaseH_sf"/>
</dbReference>
<evidence type="ECO:0000313" key="8">
    <source>
        <dbReference type="Proteomes" id="UP000199630"/>
    </source>
</evidence>
<dbReference type="GO" id="GO:0008408">
    <property type="term" value="F:3'-5' exonuclease activity"/>
    <property type="evidence" value="ECO:0007669"/>
    <property type="project" value="TreeGrafter"/>
</dbReference>
<evidence type="ECO:0000313" key="7">
    <source>
        <dbReference type="EMBL" id="SFJ86802.1"/>
    </source>
</evidence>
<keyword evidence="5" id="KW-1133">Transmembrane helix</keyword>
<protein>
    <recommendedName>
        <fullName evidence="1">DNA-directed DNA polymerase</fullName>
        <ecNumber evidence="1">2.7.7.7</ecNumber>
    </recommendedName>
</protein>
<dbReference type="OrthoDB" id="9804290at2"/>
<reference evidence="8" key="1">
    <citation type="submission" date="2016-10" db="EMBL/GenBank/DDBJ databases">
        <authorList>
            <person name="Varghese N."/>
            <person name="Submissions S."/>
        </authorList>
    </citation>
    <scope>NUCLEOTIDE SEQUENCE [LARGE SCALE GENOMIC DNA]</scope>
    <source>
        <strain evidence="8">DSM 26471</strain>
    </source>
</reference>
<dbReference type="GO" id="GO:0003677">
    <property type="term" value="F:DNA binding"/>
    <property type="evidence" value="ECO:0007669"/>
    <property type="project" value="InterPro"/>
</dbReference>
<evidence type="ECO:0000259" key="6">
    <source>
        <dbReference type="SMART" id="SM00479"/>
    </source>
</evidence>
<dbReference type="Pfam" id="PF00929">
    <property type="entry name" value="RNase_T"/>
    <property type="match status" value="1"/>
</dbReference>
<evidence type="ECO:0000256" key="2">
    <source>
        <dbReference type="ARBA" id="ARBA00025483"/>
    </source>
</evidence>
<feature type="transmembrane region" description="Helical" evidence="5">
    <location>
        <begin position="12"/>
        <end position="35"/>
    </location>
</feature>
<dbReference type="PANTHER" id="PTHR30231:SF41">
    <property type="entry name" value="DNA POLYMERASE III SUBUNIT EPSILON"/>
    <property type="match status" value="1"/>
</dbReference>
<dbReference type="PANTHER" id="PTHR30231">
    <property type="entry name" value="DNA POLYMERASE III SUBUNIT EPSILON"/>
    <property type="match status" value="1"/>
</dbReference>
<organism evidence="7 8">
    <name type="scientific">Celeribacter neptunius</name>
    <dbReference type="NCBI Taxonomy" id="588602"/>
    <lineage>
        <taxon>Bacteria</taxon>
        <taxon>Pseudomonadati</taxon>
        <taxon>Pseudomonadota</taxon>
        <taxon>Alphaproteobacteria</taxon>
        <taxon>Rhodobacterales</taxon>
        <taxon>Roseobacteraceae</taxon>
        <taxon>Celeribacter</taxon>
    </lineage>
</organism>
<evidence type="ECO:0000256" key="1">
    <source>
        <dbReference type="ARBA" id="ARBA00012417"/>
    </source>
</evidence>
<dbReference type="EMBL" id="FORH01000006">
    <property type="protein sequence ID" value="SFJ86802.1"/>
    <property type="molecule type" value="Genomic_DNA"/>
</dbReference>
<dbReference type="AlphaFoldDB" id="A0A1I3UV75"/>
<dbReference type="EC" id="2.7.7.7" evidence="1"/>
<dbReference type="Gene3D" id="3.30.420.10">
    <property type="entry name" value="Ribonuclease H-like superfamily/Ribonuclease H"/>
    <property type="match status" value="1"/>
</dbReference>
<dbReference type="NCBIfam" id="TIGR00573">
    <property type="entry name" value="dnaq"/>
    <property type="match status" value="1"/>
</dbReference>
<feature type="transmembrane region" description="Helical" evidence="5">
    <location>
        <begin position="47"/>
        <end position="69"/>
    </location>
</feature>
<dbReference type="GO" id="GO:0003887">
    <property type="term" value="F:DNA-directed DNA polymerase activity"/>
    <property type="evidence" value="ECO:0007669"/>
    <property type="project" value="UniProtKB-EC"/>
</dbReference>
<dbReference type="InterPro" id="IPR006054">
    <property type="entry name" value="DnaQ"/>
</dbReference>
<dbReference type="CDD" id="cd06127">
    <property type="entry name" value="DEDDh"/>
    <property type="match status" value="1"/>
</dbReference>
<evidence type="ECO:0000256" key="3">
    <source>
        <dbReference type="ARBA" id="ARBA00026073"/>
    </source>
</evidence>
<comment type="catalytic activity">
    <reaction evidence="4">
        <text>DNA(n) + a 2'-deoxyribonucleoside 5'-triphosphate = DNA(n+1) + diphosphate</text>
        <dbReference type="Rhea" id="RHEA:22508"/>
        <dbReference type="Rhea" id="RHEA-COMP:17339"/>
        <dbReference type="Rhea" id="RHEA-COMP:17340"/>
        <dbReference type="ChEBI" id="CHEBI:33019"/>
        <dbReference type="ChEBI" id="CHEBI:61560"/>
        <dbReference type="ChEBI" id="CHEBI:173112"/>
        <dbReference type="EC" id="2.7.7.7"/>
    </reaction>
</comment>
<evidence type="ECO:0000256" key="4">
    <source>
        <dbReference type="ARBA" id="ARBA00049244"/>
    </source>
</evidence>
<name>A0A1I3UV75_9RHOB</name>
<keyword evidence="8" id="KW-1185">Reference proteome</keyword>